<dbReference type="EMBL" id="GGEC01073239">
    <property type="protein sequence ID" value="MBX53723.1"/>
    <property type="molecule type" value="Transcribed_RNA"/>
</dbReference>
<keyword evidence="1" id="KW-0472">Membrane</keyword>
<proteinExistence type="predicted"/>
<organism evidence="2">
    <name type="scientific">Rhizophora mucronata</name>
    <name type="common">Asiatic mangrove</name>
    <dbReference type="NCBI Taxonomy" id="61149"/>
    <lineage>
        <taxon>Eukaryota</taxon>
        <taxon>Viridiplantae</taxon>
        <taxon>Streptophyta</taxon>
        <taxon>Embryophyta</taxon>
        <taxon>Tracheophyta</taxon>
        <taxon>Spermatophyta</taxon>
        <taxon>Magnoliopsida</taxon>
        <taxon>eudicotyledons</taxon>
        <taxon>Gunneridae</taxon>
        <taxon>Pentapetalae</taxon>
        <taxon>rosids</taxon>
        <taxon>fabids</taxon>
        <taxon>Malpighiales</taxon>
        <taxon>Rhizophoraceae</taxon>
        <taxon>Rhizophora</taxon>
    </lineage>
</organism>
<protein>
    <submittedName>
        <fullName evidence="2">Uncharacterized protein</fullName>
    </submittedName>
</protein>
<evidence type="ECO:0000256" key="1">
    <source>
        <dbReference type="SAM" id="Phobius"/>
    </source>
</evidence>
<evidence type="ECO:0000313" key="2">
    <source>
        <dbReference type="EMBL" id="MBX53723.1"/>
    </source>
</evidence>
<sequence length="28" mass="3393">MILLIEESAFFFCCCAWYALVNLWFVLF</sequence>
<name>A0A2P2PG58_RHIMU</name>
<reference evidence="2" key="1">
    <citation type="submission" date="2018-02" db="EMBL/GenBank/DDBJ databases">
        <title>Rhizophora mucronata_Transcriptome.</title>
        <authorList>
            <person name="Meera S.P."/>
            <person name="Sreeshan A."/>
            <person name="Augustine A."/>
        </authorList>
    </citation>
    <scope>NUCLEOTIDE SEQUENCE</scope>
    <source>
        <tissue evidence="2">Leaf</tissue>
    </source>
</reference>
<dbReference type="AlphaFoldDB" id="A0A2P2PG58"/>
<feature type="transmembrane region" description="Helical" evidence="1">
    <location>
        <begin position="9"/>
        <end position="27"/>
    </location>
</feature>
<keyword evidence="1" id="KW-1133">Transmembrane helix</keyword>
<keyword evidence="1" id="KW-0812">Transmembrane</keyword>
<accession>A0A2P2PG58</accession>